<protein>
    <recommendedName>
        <fullName evidence="7 8">Small ribosomal subunit protein bS20</fullName>
    </recommendedName>
</protein>
<dbReference type="InterPro" id="IPR036510">
    <property type="entry name" value="Ribosomal_bS20_sf"/>
</dbReference>
<dbReference type="PANTHER" id="PTHR33398:SF1">
    <property type="entry name" value="SMALL RIBOSOMAL SUBUNIT PROTEIN BS20C"/>
    <property type="match status" value="1"/>
</dbReference>
<evidence type="ECO:0000256" key="7">
    <source>
        <dbReference type="ARBA" id="ARBA00035136"/>
    </source>
</evidence>
<evidence type="ECO:0000313" key="10">
    <source>
        <dbReference type="Proteomes" id="UP000062963"/>
    </source>
</evidence>
<organism evidence="9 10">
    <name type="scientific">Spiroplasma kunkelii CR2-3x</name>
    <dbReference type="NCBI Taxonomy" id="273035"/>
    <lineage>
        <taxon>Bacteria</taxon>
        <taxon>Bacillati</taxon>
        <taxon>Mycoplasmatota</taxon>
        <taxon>Mollicutes</taxon>
        <taxon>Entomoplasmatales</taxon>
        <taxon>Spiroplasmataceae</taxon>
        <taxon>Spiroplasma</taxon>
    </lineage>
</organism>
<evidence type="ECO:0000256" key="4">
    <source>
        <dbReference type="ARBA" id="ARBA00022884"/>
    </source>
</evidence>
<dbReference type="SUPFAM" id="SSF46992">
    <property type="entry name" value="Ribosomal protein S20"/>
    <property type="match status" value="1"/>
</dbReference>
<dbReference type="AlphaFoldDB" id="A0A0K2JJJ1"/>
<dbReference type="GO" id="GO:0015935">
    <property type="term" value="C:small ribosomal subunit"/>
    <property type="evidence" value="ECO:0007669"/>
    <property type="project" value="TreeGrafter"/>
</dbReference>
<evidence type="ECO:0000256" key="3">
    <source>
        <dbReference type="ARBA" id="ARBA00022730"/>
    </source>
</evidence>
<dbReference type="OrthoDB" id="9808392at2"/>
<dbReference type="EMBL" id="CP010899">
    <property type="protein sequence ID" value="ALA98406.1"/>
    <property type="molecule type" value="Genomic_DNA"/>
</dbReference>
<dbReference type="GO" id="GO:0003735">
    <property type="term" value="F:structural constituent of ribosome"/>
    <property type="evidence" value="ECO:0007669"/>
    <property type="project" value="InterPro"/>
</dbReference>
<dbReference type="GO" id="GO:0005829">
    <property type="term" value="C:cytosol"/>
    <property type="evidence" value="ECO:0007669"/>
    <property type="project" value="TreeGrafter"/>
</dbReference>
<dbReference type="HAMAP" id="MF_00500">
    <property type="entry name" value="Ribosomal_bS20"/>
    <property type="match status" value="1"/>
</dbReference>
<accession>A0A0K2JJJ1</accession>
<keyword evidence="5 8" id="KW-0689">Ribosomal protein</keyword>
<evidence type="ECO:0000256" key="8">
    <source>
        <dbReference type="HAMAP-Rule" id="MF_00500"/>
    </source>
</evidence>
<dbReference type="Gene3D" id="1.20.58.110">
    <property type="entry name" value="Ribosomal protein S20"/>
    <property type="match status" value="1"/>
</dbReference>
<evidence type="ECO:0000313" key="9">
    <source>
        <dbReference type="EMBL" id="ALA98406.1"/>
    </source>
</evidence>
<dbReference type="InterPro" id="IPR002583">
    <property type="entry name" value="Ribosomal_bS20"/>
</dbReference>
<name>A0A0K2JJJ1_SPIKU</name>
<evidence type="ECO:0000256" key="5">
    <source>
        <dbReference type="ARBA" id="ARBA00022980"/>
    </source>
</evidence>
<comment type="function">
    <text evidence="1 8">Binds directly to 16S ribosomal RNA.</text>
</comment>
<keyword evidence="4 8" id="KW-0694">RNA-binding</keyword>
<evidence type="ECO:0000256" key="6">
    <source>
        <dbReference type="ARBA" id="ARBA00023274"/>
    </source>
</evidence>
<comment type="similarity">
    <text evidence="2 8">Belongs to the bacterial ribosomal protein bS20 family.</text>
</comment>
<dbReference type="PATRIC" id="fig|273035.7.peg.1907"/>
<gene>
    <name evidence="8" type="primary">rpsT</name>
    <name evidence="9" type="ORF">SKUN_001548</name>
</gene>
<dbReference type="NCBIfam" id="TIGR00029">
    <property type="entry name" value="S20"/>
    <property type="match status" value="1"/>
</dbReference>
<evidence type="ECO:0000256" key="2">
    <source>
        <dbReference type="ARBA" id="ARBA00007634"/>
    </source>
</evidence>
<dbReference type="GO" id="GO:0070181">
    <property type="term" value="F:small ribosomal subunit rRNA binding"/>
    <property type="evidence" value="ECO:0007669"/>
    <property type="project" value="TreeGrafter"/>
</dbReference>
<dbReference type="STRING" id="273035.SKUN_001548"/>
<evidence type="ECO:0000256" key="1">
    <source>
        <dbReference type="ARBA" id="ARBA00003134"/>
    </source>
</evidence>
<proteinExistence type="inferred from homology"/>
<dbReference type="Pfam" id="PF01649">
    <property type="entry name" value="Ribosomal_S20p"/>
    <property type="match status" value="1"/>
</dbReference>
<dbReference type="FunFam" id="1.20.58.110:FF:000001">
    <property type="entry name" value="30S ribosomal protein S20"/>
    <property type="match status" value="1"/>
</dbReference>
<dbReference type="RefSeq" id="WP_053391436.1">
    <property type="nucleotide sequence ID" value="NZ_CP010899.1"/>
</dbReference>
<reference evidence="9 10" key="1">
    <citation type="journal article" date="2015" name="Genome Announc.">
        <title>Complete Genome Sequence of Spiroplasma kunkelii Strain CR2-3x, Causal Agent of Corn Stunt Disease in Zea mays L.</title>
        <authorList>
            <person name="Davis R.E."/>
            <person name="Shao J."/>
            <person name="Dally E.L."/>
            <person name="Zhao Y."/>
            <person name="Gasparich G.E."/>
            <person name="Gaynor B.J."/>
            <person name="Athey J.C."/>
            <person name="Harrison N.A."/>
            <person name="Donofrio N."/>
        </authorList>
    </citation>
    <scope>NUCLEOTIDE SEQUENCE [LARGE SCALE GENOMIC DNA]</scope>
    <source>
        <strain evidence="9 10">CR2-3x</strain>
    </source>
</reference>
<dbReference type="KEGG" id="skn:SKUN_001548"/>
<keyword evidence="6 8" id="KW-0687">Ribonucleoprotein</keyword>
<dbReference type="GO" id="GO:0006412">
    <property type="term" value="P:translation"/>
    <property type="evidence" value="ECO:0007669"/>
    <property type="project" value="UniProtKB-UniRule"/>
</dbReference>
<keyword evidence="10" id="KW-1185">Reference proteome</keyword>
<dbReference type="PANTHER" id="PTHR33398">
    <property type="entry name" value="30S RIBOSOMAL PROTEIN S20"/>
    <property type="match status" value="1"/>
</dbReference>
<sequence>MANIKSQIKRIKTNSKANLANKSFKSSVKTAIKKAEIAINAQEANASQLVNTAISLVDKAVTKGIYHANKAARVKSRLMLKTH</sequence>
<dbReference type="Proteomes" id="UP000062963">
    <property type="component" value="Chromosome"/>
</dbReference>
<keyword evidence="3 8" id="KW-0699">rRNA-binding</keyword>